<evidence type="ECO:0000256" key="7">
    <source>
        <dbReference type="SAM" id="Phobius"/>
    </source>
</evidence>
<keyword evidence="4 7" id="KW-0812">Transmembrane</keyword>
<evidence type="ECO:0000256" key="2">
    <source>
        <dbReference type="ARBA" id="ARBA00007430"/>
    </source>
</evidence>
<comment type="similarity">
    <text evidence="2">Belongs to the polysaccharide synthase family.</text>
</comment>
<dbReference type="PANTHER" id="PTHR30250">
    <property type="entry name" value="PST FAMILY PREDICTED COLANIC ACID TRANSPORTER"/>
    <property type="match status" value="1"/>
</dbReference>
<evidence type="ECO:0000256" key="6">
    <source>
        <dbReference type="ARBA" id="ARBA00023136"/>
    </source>
</evidence>
<dbReference type="Pfam" id="PF13440">
    <property type="entry name" value="Polysacc_synt_3"/>
    <property type="match status" value="1"/>
</dbReference>
<feature type="transmembrane region" description="Helical" evidence="7">
    <location>
        <begin position="435"/>
        <end position="460"/>
    </location>
</feature>
<feature type="transmembrane region" description="Helical" evidence="7">
    <location>
        <begin position="411"/>
        <end position="429"/>
    </location>
</feature>
<dbReference type="EMBL" id="VIFK01000101">
    <property type="protein sequence ID" value="TQE99016.1"/>
    <property type="molecule type" value="Genomic_DNA"/>
</dbReference>
<evidence type="ECO:0000313" key="8">
    <source>
        <dbReference type="EMBL" id="TQE99016.1"/>
    </source>
</evidence>
<dbReference type="CDD" id="cd13127">
    <property type="entry name" value="MATE_tuaB_like"/>
    <property type="match status" value="1"/>
</dbReference>
<feature type="transmembrane region" description="Helical" evidence="7">
    <location>
        <begin position="36"/>
        <end position="53"/>
    </location>
</feature>
<organism evidence="8">
    <name type="scientific">Spiribacter salinus</name>
    <dbReference type="NCBI Taxonomy" id="1335746"/>
    <lineage>
        <taxon>Bacteria</taxon>
        <taxon>Pseudomonadati</taxon>
        <taxon>Pseudomonadota</taxon>
        <taxon>Gammaproteobacteria</taxon>
        <taxon>Chromatiales</taxon>
        <taxon>Ectothiorhodospiraceae</taxon>
        <taxon>Spiribacter</taxon>
    </lineage>
</organism>
<dbReference type="GO" id="GO:0005886">
    <property type="term" value="C:plasma membrane"/>
    <property type="evidence" value="ECO:0007669"/>
    <property type="project" value="UniProtKB-SubCell"/>
</dbReference>
<dbReference type="Proteomes" id="UP000315400">
    <property type="component" value="Unassembled WGS sequence"/>
</dbReference>
<feature type="transmembrane region" description="Helical" evidence="7">
    <location>
        <begin position="319"/>
        <end position="340"/>
    </location>
</feature>
<evidence type="ECO:0000256" key="5">
    <source>
        <dbReference type="ARBA" id="ARBA00022989"/>
    </source>
</evidence>
<dbReference type="InterPro" id="IPR050833">
    <property type="entry name" value="Poly_Biosynth_Transport"/>
</dbReference>
<keyword evidence="5 7" id="KW-1133">Transmembrane helix</keyword>
<evidence type="ECO:0000256" key="3">
    <source>
        <dbReference type="ARBA" id="ARBA00022475"/>
    </source>
</evidence>
<evidence type="ECO:0000256" key="1">
    <source>
        <dbReference type="ARBA" id="ARBA00004651"/>
    </source>
</evidence>
<keyword evidence="6 7" id="KW-0472">Membrane</keyword>
<keyword evidence="3" id="KW-1003">Cell membrane</keyword>
<feature type="transmembrane region" description="Helical" evidence="7">
    <location>
        <begin position="278"/>
        <end position="299"/>
    </location>
</feature>
<feature type="transmembrane region" description="Helical" evidence="7">
    <location>
        <begin position="168"/>
        <end position="185"/>
    </location>
</feature>
<reference evidence="8" key="1">
    <citation type="submission" date="2019-06" db="EMBL/GenBank/DDBJ databases">
        <title>Metagenome assembled Genome of Spiribacter salinus SL48-SHIP from the microbial mat of Salt Lake 48 (Novosibirsk region, Russia).</title>
        <authorList>
            <person name="Shipova A."/>
            <person name="Rozanov A.S."/>
            <person name="Bryanskaya A.V."/>
            <person name="Peltek S.E."/>
        </authorList>
    </citation>
    <scope>NUCLEOTIDE SEQUENCE [LARGE SCALE GENOMIC DNA]</scope>
    <source>
        <strain evidence="8">SL48-SHIP-2</strain>
    </source>
</reference>
<comment type="caution">
    <text evidence="8">The sequence shown here is derived from an EMBL/GenBank/DDBJ whole genome shotgun (WGS) entry which is preliminary data.</text>
</comment>
<name>A0A540VQS1_9GAMM</name>
<feature type="transmembrane region" description="Helical" evidence="7">
    <location>
        <begin position="74"/>
        <end position="102"/>
    </location>
</feature>
<feature type="transmembrane region" description="Helical" evidence="7">
    <location>
        <begin position="142"/>
        <end position="162"/>
    </location>
</feature>
<feature type="transmembrane region" description="Helical" evidence="7">
    <location>
        <begin position="108"/>
        <end position="130"/>
    </location>
</feature>
<protein>
    <submittedName>
        <fullName evidence="8">Lipopolysaccharide biosynthesis protein</fullName>
    </submittedName>
</protein>
<comment type="subcellular location">
    <subcellularLocation>
        <location evidence="1">Cell membrane</location>
        <topology evidence="1">Multi-pass membrane protein</topology>
    </subcellularLocation>
</comment>
<gene>
    <name evidence="8" type="ORF">FKY71_10775</name>
</gene>
<evidence type="ECO:0000256" key="4">
    <source>
        <dbReference type="ARBA" id="ARBA00022692"/>
    </source>
</evidence>
<sequence>MIRRAVGLSAANKYTQFMLALVSNMAVARLLTPGEVGIYAIAAVLAGIAQLFRDMGIGQYLIREPVLEHGQLRTAFTLMALISWMLGLSLFLLAGPVAAFYAEPDLTSVLRIQSCAFVIIPFGAISLTLLKREFRFGATYAINSAAHIVQLIVTISLAATGWGAQSLAFGSVAGILITAVGAVGARRRQFMFLPSLAGAKRIFRFGATVTGAEVLVALNRDLPELIIGKFMGTPALAFFSKALLPSTMFSRFVMGALNPVMLPALSQKHRENGAAGPMLHATACLTAISLPSLILVAFLADSVVMILFGDQWAPAVEPLRILALATALASMTSFVSPLMVAMGHPRALLEIQAIVVPFRITLVSAAVTHSLELVAVGWLVSNMLSCWLMFRKAKQVVGLHARCIWGAVRTTVTIGGPLAVAIGFGIQAMPVPAGVWAAIITTISAFALLGLIWTAVLISLRHPMAVELGRAVPALGRMRRRV</sequence>
<dbReference type="AlphaFoldDB" id="A0A540VQS1"/>
<accession>A0A540VQS1</accession>
<dbReference type="PANTHER" id="PTHR30250:SF10">
    <property type="entry name" value="LIPOPOLYSACCHARIDE BIOSYNTHESIS PROTEIN WZXC"/>
    <property type="match status" value="1"/>
</dbReference>
<proteinExistence type="inferred from homology"/>